<dbReference type="Proteomes" id="UP000541109">
    <property type="component" value="Unassembled WGS sequence"/>
</dbReference>
<organism evidence="1 2">
    <name type="scientific">Stappia albiluteola</name>
    <dbReference type="NCBI Taxonomy" id="2758565"/>
    <lineage>
        <taxon>Bacteria</taxon>
        <taxon>Pseudomonadati</taxon>
        <taxon>Pseudomonadota</taxon>
        <taxon>Alphaproteobacteria</taxon>
        <taxon>Hyphomicrobiales</taxon>
        <taxon>Stappiaceae</taxon>
        <taxon>Stappia</taxon>
    </lineage>
</organism>
<protein>
    <submittedName>
        <fullName evidence="1">L-2-amino-thiazoline-4-carboxylic acid hydrolase</fullName>
    </submittedName>
</protein>
<dbReference type="GO" id="GO:0016787">
    <property type="term" value="F:hydrolase activity"/>
    <property type="evidence" value="ECO:0007669"/>
    <property type="project" value="UniProtKB-KW"/>
</dbReference>
<dbReference type="AlphaFoldDB" id="A0A839AHF1"/>
<keyword evidence="1" id="KW-0378">Hydrolase</keyword>
<evidence type="ECO:0000313" key="1">
    <source>
        <dbReference type="EMBL" id="MBA5777939.1"/>
    </source>
</evidence>
<proteinExistence type="predicted"/>
<keyword evidence="2" id="KW-1185">Reference proteome</keyword>
<accession>A0A839AHF1</accession>
<evidence type="ECO:0000313" key="2">
    <source>
        <dbReference type="Proteomes" id="UP000541109"/>
    </source>
</evidence>
<dbReference type="EMBL" id="JACFXV010000054">
    <property type="protein sequence ID" value="MBA5777939.1"/>
    <property type="molecule type" value="Genomic_DNA"/>
</dbReference>
<dbReference type="RefSeq" id="WP_182165850.1">
    <property type="nucleotide sequence ID" value="NZ_JACFXV010000054.1"/>
</dbReference>
<sequence>MTDVPLKDTLTERLGVLTRRETEARILIPVIEAMAEAFGKEEVHAILRKTIVEIARRQGKALADDFGADSAAFLETLQFWTKDNALEIETLRDDGRHLDFNVTRCRYAEMYRALGIPELGAILSCNRDFALIEGFNEDAKLTREQTIMQGAPCCTFRYDFGVGADDKPA</sequence>
<reference evidence="1 2" key="1">
    <citation type="submission" date="2020-07" db="EMBL/GenBank/DDBJ databases">
        <title>Stappia sp., F7233, whole genome shotgun sequencing project.</title>
        <authorList>
            <person name="Jiang S."/>
            <person name="Liu Z.W."/>
            <person name="Du Z.J."/>
        </authorList>
    </citation>
    <scope>NUCLEOTIDE SEQUENCE [LARGE SCALE GENOMIC DNA]</scope>
    <source>
        <strain evidence="1 2">F7233</strain>
    </source>
</reference>
<dbReference type="Pfam" id="PF14196">
    <property type="entry name" value="ATC_hydrolase"/>
    <property type="match status" value="1"/>
</dbReference>
<comment type="caution">
    <text evidence="1">The sequence shown here is derived from an EMBL/GenBank/DDBJ whole genome shotgun (WGS) entry which is preliminary data.</text>
</comment>
<name>A0A839AHF1_9HYPH</name>
<dbReference type="InterPro" id="IPR026002">
    <property type="entry name" value="ATC_hydrolase-like"/>
</dbReference>
<gene>
    <name evidence="1" type="ORF">H2509_12475</name>
</gene>